<evidence type="ECO:0000259" key="2">
    <source>
        <dbReference type="Pfam" id="PF03466"/>
    </source>
</evidence>
<evidence type="ECO:0000313" key="6">
    <source>
        <dbReference type="Proteomes" id="UP000180166"/>
    </source>
</evidence>
<accession>A0ABC9Z445</accession>
<dbReference type="KEGG" id="nsr:NS506_03784"/>
<comment type="similarity">
    <text evidence="1">Belongs to the LysR transcriptional regulatory family.</text>
</comment>
<evidence type="ECO:0000313" key="4">
    <source>
        <dbReference type="EMBL" id="GAP32364.1"/>
    </source>
</evidence>
<feature type="domain" description="LysR substrate-binding" evidence="2">
    <location>
        <begin position="7"/>
        <end position="104"/>
    </location>
</feature>
<reference evidence="4 5" key="2">
    <citation type="journal article" date="2016" name="Genome Announc.">
        <title>Draft Genome Sequence of Erythromycin- and Oxytetracycline-Sensitive Nocardia seriolae Strain U-1 (NBRC 110359).</title>
        <authorList>
            <person name="Imajoh M."/>
            <person name="Sukeda M."/>
            <person name="Shimizu M."/>
            <person name="Yamane J."/>
            <person name="Ohnishi K."/>
            <person name="Oshima S."/>
        </authorList>
    </citation>
    <scope>NUCLEOTIDE SEQUENCE [LARGE SCALE GENOMIC DNA]</scope>
    <source>
        <strain evidence="4 5">U-1</strain>
    </source>
</reference>
<keyword evidence="5" id="KW-1185">Reference proteome</keyword>
<dbReference type="PANTHER" id="PTHR30537">
    <property type="entry name" value="HTH-TYPE TRANSCRIPTIONAL REGULATOR"/>
    <property type="match status" value="1"/>
</dbReference>
<gene>
    <name evidence="3" type="ORF">NS506_03784</name>
    <name evidence="4" type="ORF">NSK11_contig00153-0018</name>
</gene>
<protein>
    <submittedName>
        <fullName evidence="3">HTH-type transcriptional activator TtdR</fullName>
    </submittedName>
    <submittedName>
        <fullName evidence="4">LysR family transcriptional regulator</fullName>
    </submittedName>
</protein>
<reference evidence="3 6" key="3">
    <citation type="submission" date="2016-10" db="EMBL/GenBank/DDBJ databases">
        <title>Genome sequence of Nocardia seriolae strain EM150506, isolated from Anguila japonica.</title>
        <authorList>
            <person name="Han H.-J."/>
        </authorList>
    </citation>
    <scope>NUCLEOTIDE SEQUENCE [LARGE SCALE GENOMIC DNA]</scope>
    <source>
        <strain evidence="3 6">EM150506</strain>
    </source>
</reference>
<proteinExistence type="inferred from homology"/>
<dbReference type="InterPro" id="IPR058163">
    <property type="entry name" value="LysR-type_TF_proteobact-type"/>
</dbReference>
<evidence type="ECO:0000313" key="3">
    <source>
        <dbReference type="EMBL" id="APA97833.1"/>
    </source>
</evidence>
<reference evidence="5" key="1">
    <citation type="submission" date="2015-07" db="EMBL/GenBank/DDBJ databases">
        <title>Nocardia seriolae U-1 whole genome shotgun sequence.</title>
        <authorList>
            <person name="Imajoh M."/>
            <person name="Fukumoto Y."/>
            <person name="Sukeda M."/>
            <person name="Yamane J."/>
            <person name="Yamasaki K."/>
            <person name="Shimizu M."/>
            <person name="Ohnishi K."/>
            <person name="Oshima S."/>
        </authorList>
    </citation>
    <scope>NUCLEOTIDE SEQUENCE [LARGE SCALE GENOMIC DNA]</scope>
    <source>
        <strain evidence="5">U-1</strain>
    </source>
</reference>
<dbReference type="Proteomes" id="UP000037179">
    <property type="component" value="Unassembled WGS sequence"/>
</dbReference>
<dbReference type="SUPFAM" id="SSF53850">
    <property type="entry name" value="Periplasmic binding protein-like II"/>
    <property type="match status" value="1"/>
</dbReference>
<dbReference type="Proteomes" id="UP000180166">
    <property type="component" value="Chromosome"/>
</dbReference>
<dbReference type="AlphaFoldDB" id="A0ABC9Z445"/>
<name>A0ABC9Z445_9NOCA</name>
<sequence length="111" mass="12174">MLRENESDYALWRFVDPDGSEFATRVAGDLVSNDGDVITRWCLESRGLTMRSLWQVAPLLADGTLTQVMPDLSTPAADICAAYAAGPALPRRTRALLEHLRAGLRSRISGE</sequence>
<dbReference type="EMBL" id="BBYQ01000153">
    <property type="protein sequence ID" value="GAP32364.1"/>
    <property type="molecule type" value="Genomic_DNA"/>
</dbReference>
<dbReference type="PANTHER" id="PTHR30537:SF5">
    <property type="entry name" value="HTH-TYPE TRANSCRIPTIONAL ACTIVATOR TTDR-RELATED"/>
    <property type="match status" value="1"/>
</dbReference>
<dbReference type="Gene3D" id="3.40.190.290">
    <property type="match status" value="1"/>
</dbReference>
<evidence type="ECO:0000256" key="1">
    <source>
        <dbReference type="ARBA" id="ARBA00009437"/>
    </source>
</evidence>
<dbReference type="Pfam" id="PF03466">
    <property type="entry name" value="LysR_substrate"/>
    <property type="match status" value="1"/>
</dbReference>
<dbReference type="EMBL" id="CP017839">
    <property type="protein sequence ID" value="APA97833.1"/>
    <property type="molecule type" value="Genomic_DNA"/>
</dbReference>
<evidence type="ECO:0000313" key="5">
    <source>
        <dbReference type="Proteomes" id="UP000037179"/>
    </source>
</evidence>
<dbReference type="InterPro" id="IPR005119">
    <property type="entry name" value="LysR_subst-bd"/>
</dbReference>
<organism evidence="4 5">
    <name type="scientific">Nocardia seriolae</name>
    <dbReference type="NCBI Taxonomy" id="37332"/>
    <lineage>
        <taxon>Bacteria</taxon>
        <taxon>Bacillati</taxon>
        <taxon>Actinomycetota</taxon>
        <taxon>Actinomycetes</taxon>
        <taxon>Mycobacteriales</taxon>
        <taxon>Nocardiaceae</taxon>
        <taxon>Nocardia</taxon>
    </lineage>
</organism>